<comment type="similarity">
    <text evidence="2">Belongs to the ROK (NagC/XylR) family.</text>
</comment>
<dbReference type="InterPro" id="IPR000600">
    <property type="entry name" value="ROK"/>
</dbReference>
<evidence type="ECO:0000259" key="4">
    <source>
        <dbReference type="SMART" id="SM00419"/>
    </source>
</evidence>
<evidence type="ECO:0000313" key="6">
    <source>
        <dbReference type="Proteomes" id="UP000717624"/>
    </source>
</evidence>
<proteinExistence type="inferred from homology"/>
<comment type="caution">
    <text evidence="5">The sequence shown here is derived from an EMBL/GenBank/DDBJ whole genome shotgun (WGS) entry which is preliminary data.</text>
</comment>
<dbReference type="GO" id="GO:0006355">
    <property type="term" value="P:regulation of DNA-templated transcription"/>
    <property type="evidence" value="ECO:0007669"/>
    <property type="project" value="InterPro"/>
</dbReference>
<dbReference type="SMART" id="SM00419">
    <property type="entry name" value="HTH_CRP"/>
    <property type="match status" value="1"/>
</dbReference>
<dbReference type="SUPFAM" id="SSF46785">
    <property type="entry name" value="Winged helix' DNA-binding domain"/>
    <property type="match status" value="1"/>
</dbReference>
<protein>
    <submittedName>
        <fullName evidence="5">Glucokinase-like ROK family protein</fullName>
    </submittedName>
</protein>
<dbReference type="InterPro" id="IPR012318">
    <property type="entry name" value="HTH_CRP"/>
</dbReference>
<feature type="domain" description="HTH crp-type" evidence="4">
    <location>
        <begin position="22"/>
        <end position="78"/>
    </location>
</feature>
<dbReference type="Proteomes" id="UP000717624">
    <property type="component" value="Unassembled WGS sequence"/>
</dbReference>
<dbReference type="EMBL" id="JAFBEB010000005">
    <property type="protein sequence ID" value="MBM7590283.1"/>
    <property type="molecule type" value="Genomic_DNA"/>
</dbReference>
<dbReference type="InterPro" id="IPR036390">
    <property type="entry name" value="WH_DNA-bd_sf"/>
</dbReference>
<dbReference type="GO" id="GO:0042732">
    <property type="term" value="P:D-xylose metabolic process"/>
    <property type="evidence" value="ECO:0007669"/>
    <property type="project" value="UniProtKB-KW"/>
</dbReference>
<dbReference type="Pfam" id="PF00480">
    <property type="entry name" value="ROK"/>
    <property type="match status" value="1"/>
</dbReference>
<dbReference type="Gene3D" id="3.30.420.40">
    <property type="match status" value="2"/>
</dbReference>
<dbReference type="Pfam" id="PF13412">
    <property type="entry name" value="HTH_24"/>
    <property type="match status" value="1"/>
</dbReference>
<dbReference type="PANTHER" id="PTHR18964">
    <property type="entry name" value="ROK (REPRESSOR, ORF, KINASE) FAMILY"/>
    <property type="match status" value="1"/>
</dbReference>
<dbReference type="PROSITE" id="PS01125">
    <property type="entry name" value="ROK"/>
    <property type="match status" value="1"/>
</dbReference>
<evidence type="ECO:0000256" key="2">
    <source>
        <dbReference type="ARBA" id="ARBA00006479"/>
    </source>
</evidence>
<dbReference type="InterPro" id="IPR036388">
    <property type="entry name" value="WH-like_DNA-bd_sf"/>
</dbReference>
<dbReference type="InterPro" id="IPR049874">
    <property type="entry name" value="ROK_cs"/>
</dbReference>
<dbReference type="PANTHER" id="PTHR18964:SF149">
    <property type="entry name" value="BIFUNCTIONAL UDP-N-ACETYLGLUCOSAMINE 2-EPIMERASE_N-ACETYLMANNOSAMINE KINASE"/>
    <property type="match status" value="1"/>
</dbReference>
<sequence>MVNGMVGSFQLMKSLNKSLILNVIRTEGPISRAEIAKKTNLTPPTVTNIVGELLESNLVVESDLGNSTGGRKPIMLRINSTAFQVIGIDVAISHIRVIAITLDAQIIQSLKIKLPSNLTNEILLDLLIDAVNQIIQKADLQQQNIIGIGVGMHGLVNPDEGVSIYAPNLHLRQIPIRQALEEAFQIPVEVENDARAMALGESWFGNGQGVENSVSIYVGMGVGAGIILNHKLYRGASHTAGEMGHTTVDANGPKCSCGNYGCLEALVAGPAIVARTQTALREGRESIILQLAEGDFDKISGEIVYQAALQADPLALEILRDTGRYLGIGIANIINTLNPQKVIIGGGVSKSGEFILEALREQVQRRSLETPCQAVTIETAKLGGHATAIGAATLILRNLFAPEFS</sequence>
<gene>
    <name evidence="5" type="ORF">JOD01_001887</name>
</gene>
<dbReference type="CDD" id="cd24076">
    <property type="entry name" value="ASKHA_ATPase_ROK_BsXylR-like"/>
    <property type="match status" value="1"/>
</dbReference>
<dbReference type="RefSeq" id="WP_204518036.1">
    <property type="nucleotide sequence ID" value="NZ_BAABIN010000020.1"/>
</dbReference>
<keyword evidence="6" id="KW-1185">Reference proteome</keyword>
<evidence type="ECO:0000256" key="1">
    <source>
        <dbReference type="ARBA" id="ARBA00002486"/>
    </source>
</evidence>
<keyword evidence="3" id="KW-0859">Xylose metabolism</keyword>
<dbReference type="SUPFAM" id="SSF53067">
    <property type="entry name" value="Actin-like ATPase domain"/>
    <property type="match status" value="1"/>
</dbReference>
<evidence type="ECO:0000313" key="5">
    <source>
        <dbReference type="EMBL" id="MBM7590283.1"/>
    </source>
</evidence>
<comment type="function">
    <text evidence="1">Transcriptional repressor of xylose-utilizing enzymes.</text>
</comment>
<reference evidence="5" key="1">
    <citation type="submission" date="2021-01" db="EMBL/GenBank/DDBJ databases">
        <title>Genomic Encyclopedia of Type Strains, Phase IV (KMG-IV): sequencing the most valuable type-strain genomes for metagenomic binning, comparative biology and taxonomic classification.</title>
        <authorList>
            <person name="Goeker M."/>
        </authorList>
    </citation>
    <scope>NUCLEOTIDE SEQUENCE</scope>
    <source>
        <strain evidence="5">DSM 25523</strain>
    </source>
</reference>
<evidence type="ECO:0000256" key="3">
    <source>
        <dbReference type="ARBA" id="ARBA00022629"/>
    </source>
</evidence>
<accession>A0A939BSB1</accession>
<keyword evidence="3" id="KW-0119">Carbohydrate metabolism</keyword>
<dbReference type="Gene3D" id="1.10.10.10">
    <property type="entry name" value="Winged helix-like DNA-binding domain superfamily/Winged helix DNA-binding domain"/>
    <property type="match status" value="1"/>
</dbReference>
<dbReference type="AlphaFoldDB" id="A0A939BSB1"/>
<dbReference type="InterPro" id="IPR043129">
    <property type="entry name" value="ATPase_NBD"/>
</dbReference>
<name>A0A939BSB1_9BACL</name>
<dbReference type="GO" id="GO:0003677">
    <property type="term" value="F:DNA binding"/>
    <property type="evidence" value="ECO:0007669"/>
    <property type="project" value="InterPro"/>
</dbReference>
<organism evidence="5 6">
    <name type="scientific">Brevibacillus fulvus</name>
    <dbReference type="NCBI Taxonomy" id="1125967"/>
    <lineage>
        <taxon>Bacteria</taxon>
        <taxon>Bacillati</taxon>
        <taxon>Bacillota</taxon>
        <taxon>Bacilli</taxon>
        <taxon>Bacillales</taxon>
        <taxon>Paenibacillaceae</taxon>
        <taxon>Brevibacillus</taxon>
    </lineage>
</organism>